<protein>
    <recommendedName>
        <fullName evidence="11">Citrate transporter-like domain-containing protein</fullName>
    </recommendedName>
</protein>
<sequence>MTRLRPHPLDLLALGLLGVGILCWATGALPAADAGAIIDRIRPILAFLFSVVILAELTSQAQTFDVLATRLAIISRGRFAVLFLLCVLLAVLVTVGLNLDTTAVLLTPIMLALADRAGVAPLPLAVTTAFLANTASLLLPVGNLTNLLAADRVALPTAEFAARMAAPEAVSVAATMIVLWVFFWRRGRRGGAARFTPPAPFRPADPVLCTFAGVACALFVIAIVAGAPLALASAAAAGVTVVAFFFRRREQLRWSLLPWRLIANVVGMFLIVETLSVHGLDTLVGHLIGTDGGFVGQLRAAGTGLGLANAVNNLPAYIAGEAVIPLGNHTQLLALLIGTNAGPLITPWGSLAMLLWFERCNAAGLAVPKRAVLISGSVLAVLAVGGATLALAATS</sequence>
<dbReference type="AlphaFoldDB" id="A0A941E9M1"/>
<feature type="transmembrane region" description="Helical" evidence="10">
    <location>
        <begin position="79"/>
        <end position="99"/>
    </location>
</feature>
<evidence type="ECO:0000256" key="7">
    <source>
        <dbReference type="ARBA" id="ARBA00022849"/>
    </source>
</evidence>
<evidence type="ECO:0000313" key="13">
    <source>
        <dbReference type="Proteomes" id="UP000676325"/>
    </source>
</evidence>
<dbReference type="GO" id="GO:0005886">
    <property type="term" value="C:plasma membrane"/>
    <property type="evidence" value="ECO:0007669"/>
    <property type="project" value="UniProtKB-SubCell"/>
</dbReference>
<feature type="transmembrane region" description="Helical" evidence="10">
    <location>
        <begin position="258"/>
        <end position="277"/>
    </location>
</feature>
<dbReference type="InterPro" id="IPR004680">
    <property type="entry name" value="Cit_transptr-like_dom"/>
</dbReference>
<keyword evidence="8 10" id="KW-1133">Transmembrane helix</keyword>
<dbReference type="InterPro" id="IPR000802">
    <property type="entry name" value="Arsenical_pump_ArsB"/>
</dbReference>
<accession>A0A941E9M1</accession>
<proteinExistence type="inferred from homology"/>
<keyword evidence="7" id="KW-0059">Arsenical resistance</keyword>
<keyword evidence="4" id="KW-0813">Transport</keyword>
<dbReference type="PANTHER" id="PTHR43302:SF5">
    <property type="entry name" value="TRANSPORTER ARSB-RELATED"/>
    <property type="match status" value="1"/>
</dbReference>
<evidence type="ECO:0000256" key="6">
    <source>
        <dbReference type="ARBA" id="ARBA00022692"/>
    </source>
</evidence>
<evidence type="ECO:0000256" key="3">
    <source>
        <dbReference type="ARBA" id="ARBA00009843"/>
    </source>
</evidence>
<feature type="transmembrane region" description="Helical" evidence="10">
    <location>
        <begin position="332"/>
        <end position="358"/>
    </location>
</feature>
<organism evidence="12 13">
    <name type="scientific">Actinospica acidithermotolerans</name>
    <dbReference type="NCBI Taxonomy" id="2828514"/>
    <lineage>
        <taxon>Bacteria</taxon>
        <taxon>Bacillati</taxon>
        <taxon>Actinomycetota</taxon>
        <taxon>Actinomycetes</taxon>
        <taxon>Catenulisporales</taxon>
        <taxon>Actinospicaceae</taxon>
        <taxon>Actinospica</taxon>
    </lineage>
</organism>
<dbReference type="Pfam" id="PF03600">
    <property type="entry name" value="CitMHS"/>
    <property type="match status" value="1"/>
</dbReference>
<feature type="transmembrane region" description="Helical" evidence="10">
    <location>
        <begin position="44"/>
        <end position="67"/>
    </location>
</feature>
<comment type="subcellular location">
    <subcellularLocation>
        <location evidence="1">Cell membrane</location>
        <topology evidence="1">Multi-pass membrane protein</topology>
    </subcellularLocation>
</comment>
<gene>
    <name evidence="12" type="ORF">KDK95_14400</name>
</gene>
<dbReference type="EMBL" id="JAGSOH010000036">
    <property type="protein sequence ID" value="MBR7827506.1"/>
    <property type="molecule type" value="Genomic_DNA"/>
</dbReference>
<keyword evidence="9 10" id="KW-0472">Membrane</keyword>
<evidence type="ECO:0000313" key="12">
    <source>
        <dbReference type="EMBL" id="MBR7827506.1"/>
    </source>
</evidence>
<reference evidence="12" key="1">
    <citation type="submission" date="2021-04" db="EMBL/GenBank/DDBJ databases">
        <title>Genome based classification of Actinospica acidithermotolerans sp. nov., an actinobacterium isolated from an Indonesian hot spring.</title>
        <authorList>
            <person name="Kusuma A.B."/>
            <person name="Putra K.E."/>
            <person name="Nafisah S."/>
            <person name="Loh J."/>
            <person name="Nouioui I."/>
            <person name="Goodfellow M."/>
        </authorList>
    </citation>
    <scope>NUCLEOTIDE SEQUENCE</scope>
    <source>
        <strain evidence="12">MGRD01-02</strain>
    </source>
</reference>
<dbReference type="PRINTS" id="PR00758">
    <property type="entry name" value="ARSENICPUMP"/>
</dbReference>
<evidence type="ECO:0000256" key="10">
    <source>
        <dbReference type="SAM" id="Phobius"/>
    </source>
</evidence>
<name>A0A941E9M1_9ACTN</name>
<dbReference type="PANTHER" id="PTHR43302">
    <property type="entry name" value="TRANSPORTER ARSB-RELATED"/>
    <property type="match status" value="1"/>
</dbReference>
<dbReference type="Proteomes" id="UP000676325">
    <property type="component" value="Unassembled WGS sequence"/>
</dbReference>
<feature type="transmembrane region" description="Helical" evidence="10">
    <location>
        <begin position="164"/>
        <end position="183"/>
    </location>
</feature>
<evidence type="ECO:0000256" key="1">
    <source>
        <dbReference type="ARBA" id="ARBA00004651"/>
    </source>
</evidence>
<dbReference type="GO" id="GO:0046685">
    <property type="term" value="P:response to arsenic-containing substance"/>
    <property type="evidence" value="ECO:0007669"/>
    <property type="project" value="UniProtKB-KW"/>
</dbReference>
<feature type="transmembrane region" description="Helical" evidence="10">
    <location>
        <begin position="370"/>
        <end position="393"/>
    </location>
</feature>
<feature type="transmembrane region" description="Helical" evidence="10">
    <location>
        <begin position="204"/>
        <end position="223"/>
    </location>
</feature>
<evidence type="ECO:0000259" key="11">
    <source>
        <dbReference type="Pfam" id="PF03600"/>
    </source>
</evidence>
<feature type="domain" description="Citrate transporter-like" evidence="11">
    <location>
        <begin position="17"/>
        <end position="319"/>
    </location>
</feature>
<evidence type="ECO:0000256" key="8">
    <source>
        <dbReference type="ARBA" id="ARBA00022989"/>
    </source>
</evidence>
<evidence type="ECO:0000256" key="2">
    <source>
        <dbReference type="ARBA" id="ARBA00006433"/>
    </source>
</evidence>
<evidence type="ECO:0000256" key="4">
    <source>
        <dbReference type="ARBA" id="ARBA00022448"/>
    </source>
</evidence>
<keyword evidence="13" id="KW-1185">Reference proteome</keyword>
<dbReference type="GO" id="GO:0015105">
    <property type="term" value="F:arsenite transmembrane transporter activity"/>
    <property type="evidence" value="ECO:0007669"/>
    <property type="project" value="InterPro"/>
</dbReference>
<comment type="similarity">
    <text evidence="2">Belongs to the ArsB family.</text>
</comment>
<feature type="transmembrane region" description="Helical" evidence="10">
    <location>
        <begin position="229"/>
        <end position="246"/>
    </location>
</feature>
<comment type="similarity">
    <text evidence="3">Belongs to the CitM (TC 2.A.11) transporter family.</text>
</comment>
<evidence type="ECO:0000256" key="9">
    <source>
        <dbReference type="ARBA" id="ARBA00023136"/>
    </source>
</evidence>
<keyword evidence="6 10" id="KW-0812">Transmembrane</keyword>
<keyword evidence="5" id="KW-1003">Cell membrane</keyword>
<evidence type="ECO:0000256" key="5">
    <source>
        <dbReference type="ARBA" id="ARBA00022475"/>
    </source>
</evidence>
<comment type="caution">
    <text evidence="12">The sequence shown here is derived from an EMBL/GenBank/DDBJ whole genome shotgun (WGS) entry which is preliminary data.</text>
</comment>